<dbReference type="Pfam" id="PF01875">
    <property type="entry name" value="Memo"/>
    <property type="match status" value="1"/>
</dbReference>
<gene>
    <name evidence="3" type="ORF">AXF13_15590</name>
</gene>
<proteinExistence type="inferred from homology"/>
<keyword evidence="4" id="KW-1185">Reference proteome</keyword>
<dbReference type="PANTHER" id="PTHR11060">
    <property type="entry name" value="PROTEIN MEMO1"/>
    <property type="match status" value="1"/>
</dbReference>
<dbReference type="Gene3D" id="3.40.830.10">
    <property type="entry name" value="LigB-like"/>
    <property type="match status" value="1"/>
</dbReference>
<dbReference type="InterPro" id="IPR002737">
    <property type="entry name" value="MEMO1_fam"/>
</dbReference>
<dbReference type="STRING" id="44742.AXF13_15590"/>
<evidence type="ECO:0000313" key="3">
    <source>
        <dbReference type="EMBL" id="AMD91436.1"/>
    </source>
</evidence>
<dbReference type="SUPFAM" id="SSF53213">
    <property type="entry name" value="LigB-like"/>
    <property type="match status" value="1"/>
</dbReference>
<dbReference type="CDD" id="cd07361">
    <property type="entry name" value="MEMO_like"/>
    <property type="match status" value="1"/>
</dbReference>
<dbReference type="RefSeq" id="WP_062254613.1">
    <property type="nucleotide sequence ID" value="NZ_CP014229.1"/>
</dbReference>
<dbReference type="EMBL" id="CP014229">
    <property type="protein sequence ID" value="AMD91436.1"/>
    <property type="molecule type" value="Genomic_DNA"/>
</dbReference>
<dbReference type="NCBIfam" id="TIGR04336">
    <property type="entry name" value="AmmeMemoSam_B"/>
    <property type="match status" value="1"/>
</dbReference>
<evidence type="ECO:0000256" key="1">
    <source>
        <dbReference type="ARBA" id="ARBA00006315"/>
    </source>
</evidence>
<evidence type="ECO:0000256" key="2">
    <source>
        <dbReference type="HAMAP-Rule" id="MF_00055"/>
    </source>
</evidence>
<organism evidence="3 4">
    <name type="scientific">Desulfovibrio fairfieldensis</name>
    <dbReference type="NCBI Taxonomy" id="44742"/>
    <lineage>
        <taxon>Bacteria</taxon>
        <taxon>Pseudomonadati</taxon>
        <taxon>Thermodesulfobacteriota</taxon>
        <taxon>Desulfovibrionia</taxon>
        <taxon>Desulfovibrionales</taxon>
        <taxon>Desulfovibrionaceae</taxon>
        <taxon>Desulfovibrio</taxon>
    </lineage>
</organism>
<reference evidence="4" key="1">
    <citation type="submission" date="2016-02" db="EMBL/GenBank/DDBJ databases">
        <authorList>
            <person name="Holder M.E."/>
            <person name="Ajami N.J."/>
            <person name="Petrosino J.F."/>
        </authorList>
    </citation>
    <scope>NUCLEOTIDE SEQUENCE [LARGE SCALE GENOMIC DNA]</scope>
    <source>
        <strain evidence="4">CCUG 45958</strain>
    </source>
</reference>
<protein>
    <recommendedName>
        <fullName evidence="2">MEMO1 family protein AXF13_15590</fullName>
    </recommendedName>
</protein>
<dbReference type="PANTHER" id="PTHR11060:SF0">
    <property type="entry name" value="PROTEIN MEMO1"/>
    <property type="match status" value="1"/>
</dbReference>
<name>A0A0X8JMG2_9BACT</name>
<sequence>MLIRNPVAAGRFYPAAPAALIREVRACLDAGAAIRRPGVQGASAPAETEAVSRPWGLMLPHAGYVYCGRVLGATLAGVELPHTLVVLCPNHTGRGQALGVWPEGAWLTPLAPLPVDADLAAALIERGDGNGGFAADMLSHLGEHAVEVVLPFLQVAAGEERPLRITPVCVGTQQPEALRAAGQALADVLAGCRSKGQEVGVIVSSDMNHYEDERRTVEKDALALERALACDPEGLLAVAARERISMCGAGPLALALFAARQLGRARAELAAHDTSATASGDTEHVVGYAGLRLFLDEK</sequence>
<dbReference type="AlphaFoldDB" id="A0A0X8JMG2"/>
<accession>A0A0X8JMG2</accession>
<dbReference type="Proteomes" id="UP000069241">
    <property type="component" value="Chromosome"/>
</dbReference>
<comment type="similarity">
    <text evidence="1 2">Belongs to the MEMO1 family.</text>
</comment>
<evidence type="ECO:0000313" key="4">
    <source>
        <dbReference type="Proteomes" id="UP000069241"/>
    </source>
</evidence>
<dbReference type="KEGG" id="dfi:AXF13_15590"/>
<dbReference type="HAMAP" id="MF_00055">
    <property type="entry name" value="MEMO1"/>
    <property type="match status" value="1"/>
</dbReference>